<name>A0A811UL00_CERCA</name>
<dbReference type="EMBL" id="CAJHJT010000012">
    <property type="protein sequence ID" value="CAD6999008.1"/>
    <property type="molecule type" value="Genomic_DNA"/>
</dbReference>
<dbReference type="Proteomes" id="UP000606786">
    <property type="component" value="Unassembled WGS sequence"/>
</dbReference>
<gene>
    <name evidence="2" type="ORF">CCAP1982_LOCUS7555</name>
</gene>
<sequence>MPECLWVIFSAHAHLRILWRSTTTGLRLSRLFAIPYATPIGLLVYTFKRAPRHVMPARSLGIVAGVYARLDEKPSVQHLQEEMLKAKFQFGQQKQQQKKKQQPIITPNPSDTEDDTETPPCKKQRLELPQPIAALTPPPEIQKHMPTQEQPHSQRVSVIMHVNSSGICSTIDENSCSSTISSASAASTTTTTSSSSCSSNTQAPLLTSDDDSSETNVWRSLKFKMNRTRCNSFSAPASVQTEKQEATNTTAP</sequence>
<dbReference type="AlphaFoldDB" id="A0A811UL00"/>
<feature type="region of interest" description="Disordered" evidence="1">
    <location>
        <begin position="188"/>
        <end position="215"/>
    </location>
</feature>
<organism evidence="2 3">
    <name type="scientific">Ceratitis capitata</name>
    <name type="common">Mediterranean fruit fly</name>
    <name type="synonym">Tephritis capitata</name>
    <dbReference type="NCBI Taxonomy" id="7213"/>
    <lineage>
        <taxon>Eukaryota</taxon>
        <taxon>Metazoa</taxon>
        <taxon>Ecdysozoa</taxon>
        <taxon>Arthropoda</taxon>
        <taxon>Hexapoda</taxon>
        <taxon>Insecta</taxon>
        <taxon>Pterygota</taxon>
        <taxon>Neoptera</taxon>
        <taxon>Endopterygota</taxon>
        <taxon>Diptera</taxon>
        <taxon>Brachycera</taxon>
        <taxon>Muscomorpha</taxon>
        <taxon>Tephritoidea</taxon>
        <taxon>Tephritidae</taxon>
        <taxon>Ceratitis</taxon>
        <taxon>Ceratitis</taxon>
    </lineage>
</organism>
<dbReference type="OrthoDB" id="4748970at2759"/>
<evidence type="ECO:0000313" key="3">
    <source>
        <dbReference type="Proteomes" id="UP000606786"/>
    </source>
</evidence>
<accession>A0A811UL00</accession>
<feature type="compositionally biased region" description="Low complexity" evidence="1">
    <location>
        <begin position="188"/>
        <end position="199"/>
    </location>
</feature>
<reference evidence="2" key="1">
    <citation type="submission" date="2020-11" db="EMBL/GenBank/DDBJ databases">
        <authorList>
            <person name="Whitehead M."/>
        </authorList>
    </citation>
    <scope>NUCLEOTIDE SEQUENCE</scope>
    <source>
        <strain evidence="2">EGII</strain>
    </source>
</reference>
<proteinExistence type="predicted"/>
<evidence type="ECO:0000313" key="2">
    <source>
        <dbReference type="EMBL" id="CAD6999008.1"/>
    </source>
</evidence>
<feature type="region of interest" description="Disordered" evidence="1">
    <location>
        <begin position="232"/>
        <end position="252"/>
    </location>
</feature>
<evidence type="ECO:0000256" key="1">
    <source>
        <dbReference type="SAM" id="MobiDB-lite"/>
    </source>
</evidence>
<keyword evidence="3" id="KW-1185">Reference proteome</keyword>
<feature type="region of interest" description="Disordered" evidence="1">
    <location>
        <begin position="90"/>
        <end position="130"/>
    </location>
</feature>
<protein>
    <submittedName>
        <fullName evidence="2">(Mediterranean fruit fly) hypothetical protein</fullName>
    </submittedName>
</protein>
<comment type="caution">
    <text evidence="2">The sequence shown here is derived from an EMBL/GenBank/DDBJ whole genome shotgun (WGS) entry which is preliminary data.</text>
</comment>